<dbReference type="GO" id="GO:0004497">
    <property type="term" value="F:monooxygenase activity"/>
    <property type="evidence" value="ECO:0007669"/>
    <property type="project" value="UniProtKB-KW"/>
</dbReference>
<evidence type="ECO:0000256" key="3">
    <source>
        <dbReference type="ARBA" id="ARBA00022723"/>
    </source>
</evidence>
<keyword evidence="7" id="KW-0472">Membrane</keyword>
<evidence type="ECO:0000313" key="9">
    <source>
        <dbReference type="Proteomes" id="UP000243797"/>
    </source>
</evidence>
<comment type="cofactor">
    <cofactor evidence="1">
        <name>heme</name>
        <dbReference type="ChEBI" id="CHEBI:30413"/>
    </cofactor>
</comment>
<keyword evidence="3 5" id="KW-0479">Metal-binding</keyword>
<keyword evidence="7" id="KW-0812">Transmembrane</keyword>
<keyword evidence="5" id="KW-0560">Oxidoreductase</keyword>
<dbReference type="InParanoid" id="A0A2K1QVU2"/>
<dbReference type="InterPro" id="IPR036396">
    <property type="entry name" value="Cyt_P450_sf"/>
</dbReference>
<dbReference type="InterPro" id="IPR017972">
    <property type="entry name" value="Cyt_P450_CS"/>
</dbReference>
<dbReference type="STRING" id="2082308.A0A2K1QVU2"/>
<dbReference type="GO" id="GO:0016705">
    <property type="term" value="F:oxidoreductase activity, acting on paired donors, with incorporation or reduction of molecular oxygen"/>
    <property type="evidence" value="ECO:0007669"/>
    <property type="project" value="InterPro"/>
</dbReference>
<keyword evidence="5" id="KW-0349">Heme</keyword>
<organism evidence="8 9">
    <name type="scientific">Sphaceloma murrayae</name>
    <dbReference type="NCBI Taxonomy" id="2082308"/>
    <lineage>
        <taxon>Eukaryota</taxon>
        <taxon>Fungi</taxon>
        <taxon>Dikarya</taxon>
        <taxon>Ascomycota</taxon>
        <taxon>Pezizomycotina</taxon>
        <taxon>Dothideomycetes</taxon>
        <taxon>Dothideomycetidae</taxon>
        <taxon>Myriangiales</taxon>
        <taxon>Elsinoaceae</taxon>
        <taxon>Sphaceloma</taxon>
    </lineage>
</organism>
<comment type="caution">
    <text evidence="8">The sequence shown here is derived from an EMBL/GenBank/DDBJ whole genome shotgun (WGS) entry which is preliminary data.</text>
</comment>
<dbReference type="EMBL" id="NKHZ01000033">
    <property type="protein sequence ID" value="PNS19187.1"/>
    <property type="molecule type" value="Genomic_DNA"/>
</dbReference>
<gene>
    <name evidence="8" type="ORF">CAC42_1923</name>
</gene>
<evidence type="ECO:0000256" key="5">
    <source>
        <dbReference type="RuleBase" id="RU000461"/>
    </source>
</evidence>
<feature type="transmembrane region" description="Helical" evidence="7">
    <location>
        <begin position="12"/>
        <end position="32"/>
    </location>
</feature>
<dbReference type="PANTHER" id="PTHR24305">
    <property type="entry name" value="CYTOCHROME P450"/>
    <property type="match status" value="1"/>
</dbReference>
<proteinExistence type="inferred from homology"/>
<comment type="similarity">
    <text evidence="2 5">Belongs to the cytochrome P450 family.</text>
</comment>
<keyword evidence="4 5" id="KW-0408">Iron</keyword>
<evidence type="ECO:0000256" key="4">
    <source>
        <dbReference type="ARBA" id="ARBA00023004"/>
    </source>
</evidence>
<evidence type="ECO:0000256" key="2">
    <source>
        <dbReference type="ARBA" id="ARBA00010617"/>
    </source>
</evidence>
<dbReference type="PRINTS" id="PR00385">
    <property type="entry name" value="P450"/>
</dbReference>
<keyword evidence="9" id="KW-1185">Reference proteome</keyword>
<feature type="region of interest" description="Disordered" evidence="6">
    <location>
        <begin position="516"/>
        <end position="537"/>
    </location>
</feature>
<dbReference type="GO" id="GO:0020037">
    <property type="term" value="F:heme binding"/>
    <property type="evidence" value="ECO:0007669"/>
    <property type="project" value="InterPro"/>
</dbReference>
<evidence type="ECO:0000256" key="6">
    <source>
        <dbReference type="SAM" id="MobiDB-lite"/>
    </source>
</evidence>
<dbReference type="Proteomes" id="UP000243797">
    <property type="component" value="Unassembled WGS sequence"/>
</dbReference>
<dbReference type="InterPro" id="IPR050121">
    <property type="entry name" value="Cytochrome_P450_monoxygenase"/>
</dbReference>
<dbReference type="PANTHER" id="PTHR24305:SF232">
    <property type="entry name" value="P450, PUTATIVE (EUROFUNG)-RELATED"/>
    <property type="match status" value="1"/>
</dbReference>
<reference evidence="8 9" key="1">
    <citation type="submission" date="2017-06" db="EMBL/GenBank/DDBJ databases">
        <title>Draft genome sequence of a variant of Elsinoe murrayae.</title>
        <authorList>
            <person name="Cheng Q."/>
        </authorList>
    </citation>
    <scope>NUCLEOTIDE SEQUENCE [LARGE SCALE GENOMIC DNA]</scope>
    <source>
        <strain evidence="8 9">CQ-2017a</strain>
    </source>
</reference>
<dbReference type="InterPro" id="IPR001128">
    <property type="entry name" value="Cyt_P450"/>
</dbReference>
<dbReference type="SUPFAM" id="SSF48264">
    <property type="entry name" value="Cytochrome P450"/>
    <property type="match status" value="1"/>
</dbReference>
<protein>
    <submittedName>
        <fullName evidence="8">Isotrichodermin C-15 hydroxylase</fullName>
    </submittedName>
</protein>
<keyword evidence="5" id="KW-0503">Monooxygenase</keyword>
<dbReference type="PROSITE" id="PS00086">
    <property type="entry name" value="CYTOCHROME_P450"/>
    <property type="match status" value="1"/>
</dbReference>
<keyword evidence="7" id="KW-1133">Transmembrane helix</keyword>
<evidence type="ECO:0000256" key="1">
    <source>
        <dbReference type="ARBA" id="ARBA00001971"/>
    </source>
</evidence>
<accession>A0A2K1QVU2</accession>
<dbReference type="AlphaFoldDB" id="A0A2K1QVU2"/>
<evidence type="ECO:0000313" key="8">
    <source>
        <dbReference type="EMBL" id="PNS19187.1"/>
    </source>
</evidence>
<dbReference type="OrthoDB" id="1470350at2759"/>
<feature type="compositionally biased region" description="Basic and acidic residues" evidence="6">
    <location>
        <begin position="516"/>
        <end position="534"/>
    </location>
</feature>
<dbReference type="GO" id="GO:0005506">
    <property type="term" value="F:iron ion binding"/>
    <property type="evidence" value="ECO:0007669"/>
    <property type="project" value="InterPro"/>
</dbReference>
<dbReference type="Pfam" id="PF00067">
    <property type="entry name" value="p450"/>
    <property type="match status" value="2"/>
</dbReference>
<name>A0A2K1QVU2_9PEZI</name>
<sequence>MIPKYLLDGWQPALVAALPLLAVVIYFCRAWLLPKPIPGIPYRPTATKNVLGDIPELLKATSSTGKTYMQWIQEQMLEMNTPIVQMFIRPFLGPVLILADYRETHDILMRVQEWDRSEMLGEVLDGLLPDHHLHLPTNATWRAHRKLLQNLMAPSFLNNIAAPGIHNSVSLLIELWGMKASIADGRPFSAEDDIYTTTLDSVHAFAFGKEFRYNATRPKLAALRGLDPPATQRISAAGVGIVERENGDDHYVEPIHFPEAKLPESIRATLDLTEAVEKVQGSPLMRLTWKLMMLTPRLRRARKINDAYIRAEVEQAVYHMEENQDGDEKRSRSVGGRVRSAVDHMVAQERDMAGKEKRDPQYFSQAMLTEVRDPEVDHAKPVFKACEMQEVADQFQTFGFVVGGHDTTSTTILWGLKKLADNQSAQSKLRAHLRDAFPDACQQQRNPSASEITGTNVPYLDATIEEILRHSGTTPALDRQATRDTHVLGHAVPKGTIVLMLTQGPSLQSPAFEIKEEERSIGSQNTKRDGRGAGEWDPESMADFLPERWLRPVRQEGADCTVGNLEMQFSANSGPILSFGLGLRGCFGRRLGYLSMRILVTLIVWNFELLQCPPKLSGYSAKMGVTTKPKDAYVRLRKVTSWV</sequence>
<dbReference type="Gene3D" id="1.10.630.10">
    <property type="entry name" value="Cytochrome P450"/>
    <property type="match status" value="1"/>
</dbReference>
<evidence type="ECO:0000256" key="7">
    <source>
        <dbReference type="SAM" id="Phobius"/>
    </source>
</evidence>